<evidence type="ECO:0000313" key="1">
    <source>
        <dbReference type="EMBL" id="CAD7581317.1"/>
    </source>
</evidence>
<accession>A0A7R9JM10</accession>
<dbReference type="EMBL" id="OE214339">
    <property type="protein sequence ID" value="CAD7581317.1"/>
    <property type="molecule type" value="Genomic_DNA"/>
</dbReference>
<gene>
    <name evidence="1" type="ORF">TCMB3V08_LOCUS13850</name>
</gene>
<reference evidence="1" key="1">
    <citation type="submission" date="2020-11" db="EMBL/GenBank/DDBJ databases">
        <authorList>
            <person name="Tran Van P."/>
        </authorList>
    </citation>
    <scope>NUCLEOTIDE SEQUENCE</scope>
</reference>
<proteinExistence type="predicted"/>
<protein>
    <submittedName>
        <fullName evidence="1">(California timema) hypothetical protein</fullName>
    </submittedName>
</protein>
<organism evidence="1">
    <name type="scientific">Timema californicum</name>
    <name type="common">California timema</name>
    <name type="synonym">Walking stick</name>
    <dbReference type="NCBI Taxonomy" id="61474"/>
    <lineage>
        <taxon>Eukaryota</taxon>
        <taxon>Metazoa</taxon>
        <taxon>Ecdysozoa</taxon>
        <taxon>Arthropoda</taxon>
        <taxon>Hexapoda</taxon>
        <taxon>Insecta</taxon>
        <taxon>Pterygota</taxon>
        <taxon>Neoptera</taxon>
        <taxon>Polyneoptera</taxon>
        <taxon>Phasmatodea</taxon>
        <taxon>Timematodea</taxon>
        <taxon>Timematoidea</taxon>
        <taxon>Timematidae</taxon>
        <taxon>Timema</taxon>
    </lineage>
</organism>
<name>A0A7R9JM10_TIMCA</name>
<sequence length="153" mass="17698">MPHYSKKQSQGQEFLYIINNQDYSELFVAYEYLRSGSDDLRVLISSERVRVFTVSSSANCCVVIETHLGDLLQCQTVSPEEESNSGGNRHYIELTMKLSDPPTGSQDRIKRPRIRCDNETIAKWVSRQVNYAKRMFEQRTHTLINIGDNIFED</sequence>
<dbReference type="AlphaFoldDB" id="A0A7R9JM10"/>